<protein>
    <submittedName>
        <fullName evidence="2">Uncharacterized protein</fullName>
    </submittedName>
</protein>
<dbReference type="Proteomes" id="UP001630127">
    <property type="component" value="Unassembled WGS sequence"/>
</dbReference>
<dbReference type="PROSITE" id="PS50088">
    <property type="entry name" value="ANK_REPEAT"/>
    <property type="match status" value="1"/>
</dbReference>
<dbReference type="Pfam" id="PF12796">
    <property type="entry name" value="Ank_2"/>
    <property type="match status" value="1"/>
</dbReference>
<dbReference type="InterPro" id="IPR002110">
    <property type="entry name" value="Ankyrin_rpt"/>
</dbReference>
<comment type="caution">
    <text evidence="2">The sequence shown here is derived from an EMBL/GenBank/DDBJ whole genome shotgun (WGS) entry which is preliminary data.</text>
</comment>
<proteinExistence type="predicted"/>
<evidence type="ECO:0000313" key="2">
    <source>
        <dbReference type="EMBL" id="KAL3518312.1"/>
    </source>
</evidence>
<reference evidence="2 3" key="1">
    <citation type="submission" date="2024-11" db="EMBL/GenBank/DDBJ databases">
        <title>A near-complete genome assembly of Cinchona calisaya.</title>
        <authorList>
            <person name="Lian D.C."/>
            <person name="Zhao X.W."/>
            <person name="Wei L."/>
        </authorList>
    </citation>
    <scope>NUCLEOTIDE SEQUENCE [LARGE SCALE GENOMIC DNA]</scope>
    <source>
        <tissue evidence="2">Nenye</tissue>
    </source>
</reference>
<name>A0ABD2ZJK5_9GENT</name>
<evidence type="ECO:0000256" key="1">
    <source>
        <dbReference type="PROSITE-ProRule" id="PRU00023"/>
    </source>
</evidence>
<accession>A0ABD2ZJK5</accession>
<sequence>MTSSRINNNLSHRSAAYRAVLEGISLSLETFRNFWREEGLVTNENLRIKIVNGDTALHEAARFGKKPVAQIMLRREKEILFERNNFGETPLYVAAACGKKEVFTFLENLNSDCMMRRNDGCTILHAAVIGECYNKLHCQVKFWVSGKKQSFLAKYACGMGLNCMWDGVELCNVEPLKFTAFYTFSSCCVKQRNPWFKEIYDAKQKHTVALKLAGKLIRIEGCRHEDTDIEVFTGRFE</sequence>
<keyword evidence="1" id="KW-0040">ANK repeat</keyword>
<gene>
    <name evidence="2" type="ORF">ACH5RR_020901</name>
</gene>
<keyword evidence="3" id="KW-1185">Reference proteome</keyword>
<dbReference type="InterPro" id="IPR036770">
    <property type="entry name" value="Ankyrin_rpt-contain_sf"/>
</dbReference>
<dbReference type="AlphaFoldDB" id="A0ABD2ZJK5"/>
<dbReference type="EMBL" id="JBJUIK010000009">
    <property type="protein sequence ID" value="KAL3518312.1"/>
    <property type="molecule type" value="Genomic_DNA"/>
</dbReference>
<organism evidence="2 3">
    <name type="scientific">Cinchona calisaya</name>
    <dbReference type="NCBI Taxonomy" id="153742"/>
    <lineage>
        <taxon>Eukaryota</taxon>
        <taxon>Viridiplantae</taxon>
        <taxon>Streptophyta</taxon>
        <taxon>Embryophyta</taxon>
        <taxon>Tracheophyta</taxon>
        <taxon>Spermatophyta</taxon>
        <taxon>Magnoliopsida</taxon>
        <taxon>eudicotyledons</taxon>
        <taxon>Gunneridae</taxon>
        <taxon>Pentapetalae</taxon>
        <taxon>asterids</taxon>
        <taxon>lamiids</taxon>
        <taxon>Gentianales</taxon>
        <taxon>Rubiaceae</taxon>
        <taxon>Cinchonoideae</taxon>
        <taxon>Cinchoneae</taxon>
        <taxon>Cinchona</taxon>
    </lineage>
</organism>
<dbReference type="SUPFAM" id="SSF48403">
    <property type="entry name" value="Ankyrin repeat"/>
    <property type="match status" value="1"/>
</dbReference>
<evidence type="ECO:0000313" key="3">
    <source>
        <dbReference type="Proteomes" id="UP001630127"/>
    </source>
</evidence>
<dbReference type="SMART" id="SM00248">
    <property type="entry name" value="ANK"/>
    <property type="match status" value="2"/>
</dbReference>
<feature type="repeat" description="ANK" evidence="1">
    <location>
        <begin position="52"/>
        <end position="84"/>
    </location>
</feature>
<dbReference type="Gene3D" id="1.25.40.20">
    <property type="entry name" value="Ankyrin repeat-containing domain"/>
    <property type="match status" value="1"/>
</dbReference>
<dbReference type="PANTHER" id="PTHR24121:SF15">
    <property type="entry name" value="ANKYRIN REPEAT PROTEIN"/>
    <property type="match status" value="1"/>
</dbReference>
<dbReference type="PANTHER" id="PTHR24121">
    <property type="entry name" value="NO MECHANORECEPTOR POTENTIAL C, ISOFORM D-RELATED"/>
    <property type="match status" value="1"/>
</dbReference>